<dbReference type="FunFam" id="3.40.50.300:FF:000093">
    <property type="entry name" value="Fidgetin-like 1"/>
    <property type="match status" value="1"/>
</dbReference>
<dbReference type="CDD" id="cd19525">
    <property type="entry name" value="RecA-like_Figl-1"/>
    <property type="match status" value="1"/>
</dbReference>
<organism evidence="15 16">
    <name type="scientific">Oryctes borbonicus</name>
    <dbReference type="NCBI Taxonomy" id="1629725"/>
    <lineage>
        <taxon>Eukaryota</taxon>
        <taxon>Metazoa</taxon>
        <taxon>Ecdysozoa</taxon>
        <taxon>Arthropoda</taxon>
        <taxon>Hexapoda</taxon>
        <taxon>Insecta</taxon>
        <taxon>Pterygota</taxon>
        <taxon>Neoptera</taxon>
        <taxon>Endopterygota</taxon>
        <taxon>Coleoptera</taxon>
        <taxon>Polyphaga</taxon>
        <taxon>Scarabaeiformia</taxon>
        <taxon>Scarabaeidae</taxon>
        <taxon>Dynastinae</taxon>
        <taxon>Oryctes</taxon>
    </lineage>
</organism>
<accession>A0A0T6B0G4</accession>
<dbReference type="PROSITE" id="PS00674">
    <property type="entry name" value="AAA"/>
    <property type="match status" value="1"/>
</dbReference>
<dbReference type="SMART" id="SM00382">
    <property type="entry name" value="AAA"/>
    <property type="match status" value="1"/>
</dbReference>
<keyword evidence="7 12" id="KW-0067">ATP-binding</keyword>
<dbReference type="Pfam" id="PF00004">
    <property type="entry name" value="AAA"/>
    <property type="match status" value="1"/>
</dbReference>
<feature type="non-terminal residue" evidence="15">
    <location>
        <position position="1"/>
    </location>
</feature>
<evidence type="ECO:0000256" key="6">
    <source>
        <dbReference type="ARBA" id="ARBA00022801"/>
    </source>
</evidence>
<evidence type="ECO:0000256" key="1">
    <source>
        <dbReference type="ARBA" id="ARBA00001946"/>
    </source>
</evidence>
<dbReference type="EMBL" id="LJIG01022445">
    <property type="protein sequence ID" value="KRT80574.1"/>
    <property type="molecule type" value="Genomic_DNA"/>
</dbReference>
<evidence type="ECO:0000256" key="7">
    <source>
        <dbReference type="ARBA" id="ARBA00022840"/>
    </source>
</evidence>
<dbReference type="InterPro" id="IPR041569">
    <property type="entry name" value="AAA_lid_3"/>
</dbReference>
<dbReference type="GO" id="GO:0000070">
    <property type="term" value="P:mitotic sister chromatid segregation"/>
    <property type="evidence" value="ECO:0007669"/>
    <property type="project" value="UniProtKB-ARBA"/>
</dbReference>
<dbReference type="PANTHER" id="PTHR23074:SF17">
    <property type="entry name" value="FIDGETIN-LIKE PROTEIN 1"/>
    <property type="match status" value="1"/>
</dbReference>
<dbReference type="GO" id="GO:0031114">
    <property type="term" value="P:regulation of microtubule depolymerization"/>
    <property type="evidence" value="ECO:0007669"/>
    <property type="project" value="UniProtKB-ARBA"/>
</dbReference>
<dbReference type="SUPFAM" id="SSF52540">
    <property type="entry name" value="P-loop containing nucleoside triphosphate hydrolases"/>
    <property type="match status" value="1"/>
</dbReference>
<dbReference type="InterPro" id="IPR015415">
    <property type="entry name" value="Spast_Vps4_C"/>
</dbReference>
<evidence type="ECO:0000259" key="14">
    <source>
        <dbReference type="SMART" id="SM00382"/>
    </source>
</evidence>
<evidence type="ECO:0000256" key="10">
    <source>
        <dbReference type="ARBA" id="ARBA00035694"/>
    </source>
</evidence>
<gene>
    <name evidence="15" type="ORF">AMK59_7615</name>
</gene>
<dbReference type="InterPro" id="IPR047858">
    <property type="entry name" value="FIGNL1_ATPase"/>
</dbReference>
<evidence type="ECO:0000256" key="3">
    <source>
        <dbReference type="ARBA" id="ARBA00006914"/>
    </source>
</evidence>
<evidence type="ECO:0000256" key="4">
    <source>
        <dbReference type="ARBA" id="ARBA00022723"/>
    </source>
</evidence>
<protein>
    <recommendedName>
        <fullName evidence="10">Fidgetin-like protein 1</fullName>
    </recommendedName>
</protein>
<keyword evidence="5 12" id="KW-0547">Nucleotide-binding</keyword>
<dbReference type="GO" id="GO:0005524">
    <property type="term" value="F:ATP binding"/>
    <property type="evidence" value="ECO:0007669"/>
    <property type="project" value="UniProtKB-KW"/>
</dbReference>
<proteinExistence type="inferred from homology"/>
<evidence type="ECO:0000313" key="15">
    <source>
        <dbReference type="EMBL" id="KRT80574.1"/>
    </source>
</evidence>
<dbReference type="InterPro" id="IPR003593">
    <property type="entry name" value="AAA+_ATPase"/>
</dbReference>
<evidence type="ECO:0000256" key="2">
    <source>
        <dbReference type="ARBA" id="ARBA00004123"/>
    </source>
</evidence>
<keyword evidence="9" id="KW-0539">Nucleus</keyword>
<dbReference type="GO" id="GO:0008568">
    <property type="term" value="F:microtubule severing ATPase activity"/>
    <property type="evidence" value="ECO:0007669"/>
    <property type="project" value="UniProtKB-ARBA"/>
</dbReference>
<comment type="cofactor">
    <cofactor evidence="1">
        <name>Mg(2+)</name>
        <dbReference type="ChEBI" id="CHEBI:18420"/>
    </cofactor>
</comment>
<keyword evidence="4" id="KW-0479">Metal-binding</keyword>
<dbReference type="Gene3D" id="3.40.50.300">
    <property type="entry name" value="P-loop containing nucleotide triphosphate hydrolases"/>
    <property type="match status" value="1"/>
</dbReference>
<dbReference type="InterPro" id="IPR050304">
    <property type="entry name" value="MT-severing_AAA_ATPase"/>
</dbReference>
<dbReference type="Gene3D" id="1.10.8.60">
    <property type="match status" value="1"/>
</dbReference>
<name>A0A0T6B0G4_9SCAR</name>
<dbReference type="GO" id="GO:0005634">
    <property type="term" value="C:nucleus"/>
    <property type="evidence" value="ECO:0007669"/>
    <property type="project" value="UniProtKB-SubCell"/>
</dbReference>
<evidence type="ECO:0000256" key="11">
    <source>
        <dbReference type="ARBA" id="ARBA00049360"/>
    </source>
</evidence>
<feature type="region of interest" description="Disordered" evidence="13">
    <location>
        <begin position="107"/>
        <end position="135"/>
    </location>
</feature>
<feature type="non-terminal residue" evidence="15">
    <location>
        <position position="426"/>
    </location>
</feature>
<feature type="compositionally biased region" description="Polar residues" evidence="13">
    <location>
        <begin position="112"/>
        <end position="125"/>
    </location>
</feature>
<dbReference type="Proteomes" id="UP000051574">
    <property type="component" value="Unassembled WGS sequence"/>
</dbReference>
<feature type="domain" description="AAA+ ATPase" evidence="14">
    <location>
        <begin position="194"/>
        <end position="330"/>
    </location>
</feature>
<dbReference type="GO" id="GO:0051013">
    <property type="term" value="P:microtubule severing"/>
    <property type="evidence" value="ECO:0007669"/>
    <property type="project" value="UniProtKB-ARBA"/>
</dbReference>
<dbReference type="OrthoDB" id="10251136at2759"/>
<dbReference type="FunFam" id="1.10.8.60:FF:000022">
    <property type="entry name" value="Fidgetin like 1"/>
    <property type="match status" value="1"/>
</dbReference>
<comment type="subcellular location">
    <subcellularLocation>
        <location evidence="2">Nucleus</location>
    </subcellularLocation>
</comment>
<keyword evidence="8" id="KW-0460">Magnesium</keyword>
<keyword evidence="16" id="KW-1185">Reference proteome</keyword>
<dbReference type="Pfam" id="PF17862">
    <property type="entry name" value="AAA_lid_3"/>
    <property type="match status" value="1"/>
</dbReference>
<evidence type="ECO:0000256" key="9">
    <source>
        <dbReference type="ARBA" id="ARBA00023242"/>
    </source>
</evidence>
<dbReference type="Pfam" id="PF09336">
    <property type="entry name" value="Vps4_C"/>
    <property type="match status" value="1"/>
</dbReference>
<comment type="catalytic activity">
    <reaction evidence="11">
        <text>ATP + H2O = ADP + phosphate + H(+)</text>
        <dbReference type="Rhea" id="RHEA:13065"/>
        <dbReference type="ChEBI" id="CHEBI:15377"/>
        <dbReference type="ChEBI" id="CHEBI:15378"/>
        <dbReference type="ChEBI" id="CHEBI:30616"/>
        <dbReference type="ChEBI" id="CHEBI:43474"/>
        <dbReference type="ChEBI" id="CHEBI:456216"/>
    </reaction>
</comment>
<evidence type="ECO:0000256" key="13">
    <source>
        <dbReference type="SAM" id="MobiDB-lite"/>
    </source>
</evidence>
<dbReference type="AlphaFoldDB" id="A0A0T6B0G4"/>
<evidence type="ECO:0000256" key="8">
    <source>
        <dbReference type="ARBA" id="ARBA00022842"/>
    </source>
</evidence>
<dbReference type="GO" id="GO:0005813">
    <property type="term" value="C:centrosome"/>
    <property type="evidence" value="ECO:0007669"/>
    <property type="project" value="UniProtKB-ARBA"/>
</dbReference>
<evidence type="ECO:0000256" key="12">
    <source>
        <dbReference type="RuleBase" id="RU003651"/>
    </source>
</evidence>
<evidence type="ECO:0000313" key="16">
    <source>
        <dbReference type="Proteomes" id="UP000051574"/>
    </source>
</evidence>
<dbReference type="GO" id="GO:0005694">
    <property type="term" value="C:chromosome"/>
    <property type="evidence" value="ECO:0007669"/>
    <property type="project" value="UniProtKB-ARBA"/>
</dbReference>
<dbReference type="GO" id="GO:0046872">
    <property type="term" value="F:metal ion binding"/>
    <property type="evidence" value="ECO:0007669"/>
    <property type="project" value="UniProtKB-KW"/>
</dbReference>
<dbReference type="PANTHER" id="PTHR23074">
    <property type="entry name" value="AAA DOMAIN-CONTAINING"/>
    <property type="match status" value="1"/>
</dbReference>
<dbReference type="InterPro" id="IPR003960">
    <property type="entry name" value="ATPase_AAA_CS"/>
</dbReference>
<comment type="similarity">
    <text evidence="3 12">Belongs to the AAA ATPase family.</text>
</comment>
<comment type="caution">
    <text evidence="15">The sequence shown here is derived from an EMBL/GenBank/DDBJ whole genome shotgun (WGS) entry which is preliminary data.</text>
</comment>
<dbReference type="InterPro" id="IPR027417">
    <property type="entry name" value="P-loop_NTPase"/>
</dbReference>
<dbReference type="GO" id="GO:0016887">
    <property type="term" value="F:ATP hydrolysis activity"/>
    <property type="evidence" value="ECO:0007669"/>
    <property type="project" value="InterPro"/>
</dbReference>
<dbReference type="InterPro" id="IPR003959">
    <property type="entry name" value="ATPase_AAA_core"/>
</dbReference>
<keyword evidence="6" id="KW-0378">Hydrolase</keyword>
<evidence type="ECO:0000256" key="5">
    <source>
        <dbReference type="ARBA" id="ARBA00022741"/>
    </source>
</evidence>
<sequence>VSEEHFQDFMYLLNENGNQDTMIEQKQRTFAKNFAPQTCNAKERSVKHNALSKTFNNDDGNKLESKEDLSKICNFKTAREEMNLQKKQVPNTGQKRKLGTRRGIGSKFVSPMLSNESNGDSSPKSQEWEEQIDDDRLKNLEPRMIELIKSEIMDKGPLIDWNDIAGLEFAKTAIQEAVVWPMLRPDIFTGLRRPPKGILLFGPPGTGKTLIGKCVASQSKSTFFSISASSLTSKWVGDGEKMVRALFAVARCHQPAVIFIDEIDSLLSQRTDTEHESSRRIKTEFLVQLDGATTDNDEKLLVIGATNRPQELDEAARRRFVKRLYIPLPELKARQQLVEQLISNEKHELKLENIREIAELSEGYSGADMRNLCADASMGPIRSIDMSLIQSIQTTEVRPVNMGDFRLSLARVKSSVSPNDLEQYIV</sequence>
<reference evidence="15 16" key="1">
    <citation type="submission" date="2015-09" db="EMBL/GenBank/DDBJ databases">
        <title>Draft genome of the scarab beetle Oryctes borbonicus.</title>
        <authorList>
            <person name="Meyer J.M."/>
            <person name="Markov G.V."/>
            <person name="Baskaran P."/>
            <person name="Herrmann M."/>
            <person name="Sommer R.J."/>
            <person name="Roedelsperger C."/>
        </authorList>
    </citation>
    <scope>NUCLEOTIDE SEQUENCE [LARGE SCALE GENOMIC DNA]</scope>
    <source>
        <strain evidence="15">OB123</strain>
        <tissue evidence="15">Whole animal</tissue>
    </source>
</reference>